<feature type="domain" description="HTH lysR-type" evidence="5">
    <location>
        <begin position="4"/>
        <end position="61"/>
    </location>
</feature>
<dbReference type="InterPro" id="IPR000847">
    <property type="entry name" value="LysR_HTH_N"/>
</dbReference>
<evidence type="ECO:0000259" key="5">
    <source>
        <dbReference type="PROSITE" id="PS50931"/>
    </source>
</evidence>
<reference evidence="7" key="1">
    <citation type="submission" date="2017-06" db="EMBL/GenBank/DDBJ databases">
        <authorList>
            <person name="Varghese N."/>
            <person name="Submissions S."/>
        </authorList>
    </citation>
    <scope>NUCLEOTIDE SEQUENCE [LARGE SCALE GENOMIC DNA]</scope>
    <source>
        <strain evidence="7">DSM 22348</strain>
    </source>
</reference>
<keyword evidence="7" id="KW-1185">Reference proteome</keyword>
<evidence type="ECO:0000313" key="6">
    <source>
        <dbReference type="EMBL" id="SNS13541.1"/>
    </source>
</evidence>
<name>A0A239C1M5_9PSED</name>
<dbReference type="FunFam" id="1.10.10.10:FF:000001">
    <property type="entry name" value="LysR family transcriptional regulator"/>
    <property type="match status" value="1"/>
</dbReference>
<protein>
    <submittedName>
        <fullName evidence="6">Transcriptional regulator, LysR family</fullName>
    </submittedName>
</protein>
<dbReference type="CDD" id="cd08474">
    <property type="entry name" value="PBP2_CrgA_like_5"/>
    <property type="match status" value="1"/>
</dbReference>
<dbReference type="Proteomes" id="UP000198407">
    <property type="component" value="Unassembled WGS sequence"/>
</dbReference>
<evidence type="ECO:0000313" key="7">
    <source>
        <dbReference type="Proteomes" id="UP000198407"/>
    </source>
</evidence>
<dbReference type="SUPFAM" id="SSF53850">
    <property type="entry name" value="Periplasmic binding protein-like II"/>
    <property type="match status" value="1"/>
</dbReference>
<dbReference type="SUPFAM" id="SSF46785">
    <property type="entry name" value="Winged helix' DNA-binding domain"/>
    <property type="match status" value="1"/>
</dbReference>
<proteinExistence type="inferred from homology"/>
<keyword evidence="3" id="KW-0238">DNA-binding</keyword>
<dbReference type="Pfam" id="PF03466">
    <property type="entry name" value="LysR_substrate"/>
    <property type="match status" value="1"/>
</dbReference>
<dbReference type="InterPro" id="IPR058163">
    <property type="entry name" value="LysR-type_TF_proteobact-type"/>
</dbReference>
<sequence>MKPISTSDLSLFLCIARHLNLSRAAVELGLTPSALSHALRLLETRLAVRLFNRTTRSVALTEAGERLYRRLQPAFRDIADALEDLNSFRDTPSGNLRITAGRAAAQLVLLPVLPGFLRACPDVRVEIVADDALVDMVGAGFDAGVRLGERLQADMVSLPIGPNLRSLVVGSPAFFERHPVPQHPQDLRGLPCIGHRFPSGALYRWEFERGGIQLDVEVQGALVLSDVSLMLEPALQGLGLAYVFEDMVKEHLARGELRQVLGDWCHYYSGFHLYYPSRRQVPGALRAFIEFVRGSQ</sequence>
<dbReference type="Gene3D" id="3.40.190.290">
    <property type="match status" value="1"/>
</dbReference>
<dbReference type="PROSITE" id="PS50931">
    <property type="entry name" value="HTH_LYSR"/>
    <property type="match status" value="1"/>
</dbReference>
<dbReference type="Gene3D" id="1.10.10.10">
    <property type="entry name" value="Winged helix-like DNA-binding domain superfamily/Winged helix DNA-binding domain"/>
    <property type="match status" value="1"/>
</dbReference>
<dbReference type="GO" id="GO:0006351">
    <property type="term" value="P:DNA-templated transcription"/>
    <property type="evidence" value="ECO:0007669"/>
    <property type="project" value="TreeGrafter"/>
</dbReference>
<gene>
    <name evidence="6" type="ORF">SAMN05444352_103299</name>
</gene>
<dbReference type="PANTHER" id="PTHR30537:SF1">
    <property type="entry name" value="HTH-TYPE TRANSCRIPTIONAL REGULATOR PGRR"/>
    <property type="match status" value="1"/>
</dbReference>
<organism evidence="6 7">
    <name type="scientific">Pseudomonas japonica</name>
    <dbReference type="NCBI Taxonomy" id="256466"/>
    <lineage>
        <taxon>Bacteria</taxon>
        <taxon>Pseudomonadati</taxon>
        <taxon>Pseudomonadota</taxon>
        <taxon>Gammaproteobacteria</taxon>
        <taxon>Pseudomonadales</taxon>
        <taxon>Pseudomonadaceae</taxon>
        <taxon>Pseudomonas</taxon>
    </lineage>
</organism>
<dbReference type="GO" id="GO:0043565">
    <property type="term" value="F:sequence-specific DNA binding"/>
    <property type="evidence" value="ECO:0007669"/>
    <property type="project" value="TreeGrafter"/>
</dbReference>
<dbReference type="STRING" id="1215104.GCA_000730585_01881"/>
<dbReference type="AlphaFoldDB" id="A0A239C1M5"/>
<evidence type="ECO:0000256" key="2">
    <source>
        <dbReference type="ARBA" id="ARBA00023015"/>
    </source>
</evidence>
<dbReference type="EMBL" id="FZOL01000003">
    <property type="protein sequence ID" value="SNS13541.1"/>
    <property type="molecule type" value="Genomic_DNA"/>
</dbReference>
<dbReference type="PANTHER" id="PTHR30537">
    <property type="entry name" value="HTH-TYPE TRANSCRIPTIONAL REGULATOR"/>
    <property type="match status" value="1"/>
</dbReference>
<accession>A0A239C1M5</accession>
<evidence type="ECO:0000256" key="3">
    <source>
        <dbReference type="ARBA" id="ARBA00023125"/>
    </source>
</evidence>
<dbReference type="InterPro" id="IPR005119">
    <property type="entry name" value="LysR_subst-bd"/>
</dbReference>
<evidence type="ECO:0000256" key="1">
    <source>
        <dbReference type="ARBA" id="ARBA00009437"/>
    </source>
</evidence>
<keyword evidence="2" id="KW-0805">Transcription regulation</keyword>
<evidence type="ECO:0000256" key="4">
    <source>
        <dbReference type="ARBA" id="ARBA00023163"/>
    </source>
</evidence>
<comment type="similarity">
    <text evidence="1">Belongs to the LysR transcriptional regulatory family.</text>
</comment>
<dbReference type="InterPro" id="IPR036388">
    <property type="entry name" value="WH-like_DNA-bd_sf"/>
</dbReference>
<dbReference type="RefSeq" id="WP_042126961.1">
    <property type="nucleotide sequence ID" value="NZ_FZOL01000003.1"/>
</dbReference>
<dbReference type="Pfam" id="PF00126">
    <property type="entry name" value="HTH_1"/>
    <property type="match status" value="1"/>
</dbReference>
<keyword evidence="4" id="KW-0804">Transcription</keyword>
<dbReference type="OrthoDB" id="9813056at2"/>
<dbReference type="InterPro" id="IPR036390">
    <property type="entry name" value="WH_DNA-bd_sf"/>
</dbReference>
<dbReference type="GO" id="GO:0003700">
    <property type="term" value="F:DNA-binding transcription factor activity"/>
    <property type="evidence" value="ECO:0007669"/>
    <property type="project" value="InterPro"/>
</dbReference>